<dbReference type="GO" id="GO:0010506">
    <property type="term" value="P:regulation of autophagy"/>
    <property type="evidence" value="ECO:0007669"/>
    <property type="project" value="InterPro"/>
</dbReference>
<feature type="compositionally biased region" description="Polar residues" evidence="8">
    <location>
        <begin position="451"/>
        <end position="461"/>
    </location>
</feature>
<evidence type="ECO:0000313" key="11">
    <source>
        <dbReference type="Proteomes" id="UP000319731"/>
    </source>
</evidence>
<dbReference type="InterPro" id="IPR000719">
    <property type="entry name" value="Prot_kinase_dom"/>
</dbReference>
<dbReference type="PROSITE" id="PS00108">
    <property type="entry name" value="PROTEIN_KINASE_ST"/>
    <property type="match status" value="1"/>
</dbReference>
<dbReference type="GO" id="GO:0000422">
    <property type="term" value="P:autophagy of mitochondrion"/>
    <property type="evidence" value="ECO:0007669"/>
    <property type="project" value="TreeGrafter"/>
</dbReference>
<dbReference type="InterPro" id="IPR022708">
    <property type="entry name" value="Atg1-like_tMIT"/>
</dbReference>
<feature type="compositionally biased region" description="Low complexity" evidence="8">
    <location>
        <begin position="694"/>
        <end position="719"/>
    </location>
</feature>
<name>A0A507C368_9FUNG</name>
<evidence type="ECO:0000256" key="6">
    <source>
        <dbReference type="ARBA" id="ARBA00030237"/>
    </source>
</evidence>
<feature type="binding site" evidence="7">
    <location>
        <position position="63"/>
    </location>
    <ligand>
        <name>ATP</name>
        <dbReference type="ChEBI" id="CHEBI:30616"/>
    </ligand>
</feature>
<dbReference type="Pfam" id="PF21127">
    <property type="entry name" value="ATG1-like_MIT2"/>
    <property type="match status" value="1"/>
</dbReference>
<dbReference type="InterPro" id="IPR008271">
    <property type="entry name" value="Ser/Thr_kinase_AS"/>
</dbReference>
<dbReference type="GO" id="GO:0005776">
    <property type="term" value="C:autophagosome"/>
    <property type="evidence" value="ECO:0007669"/>
    <property type="project" value="TreeGrafter"/>
</dbReference>
<dbReference type="GO" id="GO:0000045">
    <property type="term" value="P:autophagosome assembly"/>
    <property type="evidence" value="ECO:0007669"/>
    <property type="project" value="TreeGrafter"/>
</dbReference>
<dbReference type="PROSITE" id="PS50011">
    <property type="entry name" value="PROTEIN_KINASE_DOM"/>
    <property type="match status" value="1"/>
</dbReference>
<evidence type="ECO:0000256" key="4">
    <source>
        <dbReference type="ARBA" id="ARBA00022777"/>
    </source>
</evidence>
<dbReference type="GO" id="GO:0042594">
    <property type="term" value="P:response to starvation"/>
    <property type="evidence" value="ECO:0007669"/>
    <property type="project" value="TreeGrafter"/>
</dbReference>
<evidence type="ECO:0000256" key="7">
    <source>
        <dbReference type="PROSITE-ProRule" id="PRU10141"/>
    </source>
</evidence>
<dbReference type="GO" id="GO:0005524">
    <property type="term" value="F:ATP binding"/>
    <property type="evidence" value="ECO:0007669"/>
    <property type="project" value="UniProtKB-UniRule"/>
</dbReference>
<dbReference type="GO" id="GO:0061709">
    <property type="term" value="P:reticulophagy"/>
    <property type="evidence" value="ECO:0007669"/>
    <property type="project" value="TreeGrafter"/>
</dbReference>
<feature type="region of interest" description="Disordered" evidence="8">
    <location>
        <begin position="694"/>
        <end position="756"/>
    </location>
</feature>
<dbReference type="Pfam" id="PF00069">
    <property type="entry name" value="Pkinase"/>
    <property type="match status" value="1"/>
</dbReference>
<protein>
    <recommendedName>
        <fullName evidence="1">non-specific serine/threonine protein kinase</fullName>
        <ecNumber evidence="1">2.7.11.1</ecNumber>
    </recommendedName>
    <alternativeName>
        <fullName evidence="6">Autophagy-related protein 1</fullName>
    </alternativeName>
</protein>
<accession>A0A507C368</accession>
<dbReference type="SUPFAM" id="SSF56112">
    <property type="entry name" value="Protein kinase-like (PK-like)"/>
    <property type="match status" value="1"/>
</dbReference>
<dbReference type="GeneID" id="42003391"/>
<dbReference type="Proteomes" id="UP000319731">
    <property type="component" value="Unassembled WGS sequence"/>
</dbReference>
<dbReference type="Pfam" id="PF12063">
    <property type="entry name" value="ATG1-like_MIT1"/>
    <property type="match status" value="1"/>
</dbReference>
<evidence type="ECO:0000256" key="5">
    <source>
        <dbReference type="ARBA" id="ARBA00022840"/>
    </source>
</evidence>
<dbReference type="FunFam" id="3.30.200.20:FF:000042">
    <property type="entry name" value="Aurora kinase A"/>
    <property type="match status" value="1"/>
</dbReference>
<dbReference type="STRING" id="1806994.A0A507C368"/>
<dbReference type="GO" id="GO:0004674">
    <property type="term" value="F:protein serine/threonine kinase activity"/>
    <property type="evidence" value="ECO:0007669"/>
    <property type="project" value="UniProtKB-EC"/>
</dbReference>
<sequence>MASPMSHHMQPHADHLNPPTIVGDYVVGSEIGRGSFATVYLASRTQVLKNGHNDLQPTPFAVKSVLRDKLNRKLSENLQSEIKILQGLRHPNIVQLLDVVNTDRHIHLIMEYCSLGDLSSFIKRKGVQNSQINVNPGSNYLAGLSGGLAEFVVRHFLNHLVKAMIFLRQNSLIHRDLKPQNLLLSVAPIGSRHIEVNGSMVPALPVLKLADFGFARSLASQDMASTLCGSPLYMAPEVLRGDKYDAKADLWSLGAILYEMIYGRPPFKAQNHIDLLKKIDRGDGTIRFPGEDNGHQVGFDPVSSLTGHTTRNVAPSSNRPNRASPTPAGYHRSSPQPSIGMAVNIVQPSEDLKDLIRQLLKRNPIERMSFEEFFLHPAVQASTPRSLTPTPTSMSMESSGNSETSYHNAQPPFASSSTISSSRDAPSEAPRKGHPSSLPSGFLSTGKAISPTANRTRSKSFANPEGMSYAEVLNHQDNGGSSRNSNERQSHSQSSQQNSRESLTPPSSPRRSYASVAKSPTLDARPLTSAESMLNRNEPLRRSNGSTERESRRRSSAPHVQFMMSNLDPPFPNYAVDPNAFAHMQTNGRDNGASVTSLGSIEMSGGSGEADERDRMVMLVKKPSSSSNSPRTAASSAPTGGFVTHHTHHRHNGHHKSSAALKNSNLDEYVVVEKGAVEVNWLADEVERMVGLGVNQGNNVNNNNGYHHNNSNHRNSNGSTPTSKRRTNENTSPSDGNKTPWAETFKGRPQSQMPESMHRFLDPPVDNGHRTAQSSSLQDHLAMLNRCARRGQAIHQFADERLLVAKNAVIKDSPGSNNSMNGNMKGSSSRAWAEEALALYIRALSLYEQGMTVARAVLSRGAPGVNLGSLSAAVAWIRDRFNECLERAELARKVMESKPDMTPARTVEKMIHDRALDMAETAGVSELNGGDLASCEAAYSHAALLLEGILQEHQGNNNNQDSLPFSMDVQFETISSDDRAAIERFLASLYVQISRIRESSGVKRR</sequence>
<dbReference type="Gene3D" id="3.30.200.20">
    <property type="entry name" value="Phosphorylase Kinase, domain 1"/>
    <property type="match status" value="1"/>
</dbReference>
<evidence type="ECO:0000256" key="3">
    <source>
        <dbReference type="ARBA" id="ARBA00022741"/>
    </source>
</evidence>
<feature type="region of interest" description="Disordered" evidence="8">
    <location>
        <begin position="382"/>
        <end position="559"/>
    </location>
</feature>
<feature type="compositionally biased region" description="Low complexity" evidence="8">
    <location>
        <begin position="623"/>
        <end position="640"/>
    </location>
</feature>
<feature type="compositionally biased region" description="Low complexity" evidence="8">
    <location>
        <begin position="491"/>
        <end position="502"/>
    </location>
</feature>
<keyword evidence="11" id="KW-1185">Reference proteome</keyword>
<keyword evidence="4" id="KW-0418">Kinase</keyword>
<dbReference type="RefSeq" id="XP_031026050.1">
    <property type="nucleotide sequence ID" value="XM_031168094.1"/>
</dbReference>
<dbReference type="InterPro" id="IPR017441">
    <property type="entry name" value="Protein_kinase_ATP_BS"/>
</dbReference>
<dbReference type="GO" id="GO:0034727">
    <property type="term" value="P:piecemeal microautophagy of the nucleus"/>
    <property type="evidence" value="ECO:0007669"/>
    <property type="project" value="TreeGrafter"/>
</dbReference>
<comment type="caution">
    <text evidence="10">The sequence shown here is derived from an EMBL/GenBank/DDBJ whole genome shotgun (WGS) entry which is preliminary data.</text>
</comment>
<evidence type="ECO:0000256" key="1">
    <source>
        <dbReference type="ARBA" id="ARBA00012513"/>
    </source>
</evidence>
<feature type="compositionally biased region" description="Low complexity" evidence="8">
    <location>
        <begin position="382"/>
        <end position="399"/>
    </location>
</feature>
<keyword evidence="5 7" id="KW-0067">ATP-binding</keyword>
<dbReference type="InterPro" id="IPR045269">
    <property type="entry name" value="Atg1-like"/>
</dbReference>
<dbReference type="PANTHER" id="PTHR24348">
    <property type="entry name" value="SERINE/THREONINE-PROTEIN KINASE UNC-51-RELATED"/>
    <property type="match status" value="1"/>
</dbReference>
<evidence type="ECO:0000259" key="9">
    <source>
        <dbReference type="PROSITE" id="PS50011"/>
    </source>
</evidence>
<dbReference type="OrthoDB" id="346907at2759"/>
<evidence type="ECO:0000256" key="8">
    <source>
        <dbReference type="SAM" id="MobiDB-lite"/>
    </source>
</evidence>
<proteinExistence type="predicted"/>
<feature type="compositionally biased region" description="Polar residues" evidence="8">
    <location>
        <begin position="304"/>
        <end position="324"/>
    </location>
</feature>
<evidence type="ECO:0000313" key="10">
    <source>
        <dbReference type="EMBL" id="TPX35577.1"/>
    </source>
</evidence>
<dbReference type="InterPro" id="IPR011009">
    <property type="entry name" value="Kinase-like_dom_sf"/>
</dbReference>
<reference evidence="10 11" key="1">
    <citation type="journal article" date="2019" name="Sci. Rep.">
        <title>Comparative genomics of chytrid fungi reveal insights into the obligate biotrophic and pathogenic lifestyle of Synchytrium endobioticum.</title>
        <authorList>
            <person name="van de Vossenberg B.T.L.H."/>
            <person name="Warris S."/>
            <person name="Nguyen H.D.T."/>
            <person name="van Gent-Pelzer M.P.E."/>
            <person name="Joly D.L."/>
            <person name="van de Geest H.C."/>
            <person name="Bonants P.J.M."/>
            <person name="Smith D.S."/>
            <person name="Levesque C.A."/>
            <person name="van der Lee T.A.J."/>
        </authorList>
    </citation>
    <scope>NUCLEOTIDE SEQUENCE [LARGE SCALE GENOMIC DNA]</scope>
    <source>
        <strain evidence="10 11">JEL517</strain>
    </source>
</reference>
<feature type="region of interest" description="Disordered" evidence="8">
    <location>
        <begin position="304"/>
        <end position="338"/>
    </location>
</feature>
<evidence type="ECO:0000256" key="2">
    <source>
        <dbReference type="ARBA" id="ARBA00022679"/>
    </source>
</evidence>
<dbReference type="GO" id="GO:0005829">
    <property type="term" value="C:cytosol"/>
    <property type="evidence" value="ECO:0007669"/>
    <property type="project" value="TreeGrafter"/>
</dbReference>
<dbReference type="EC" id="2.7.11.1" evidence="1"/>
<dbReference type="EMBL" id="QEAO01000008">
    <property type="protein sequence ID" value="TPX35577.1"/>
    <property type="molecule type" value="Genomic_DNA"/>
</dbReference>
<dbReference type="SMART" id="SM00220">
    <property type="entry name" value="S_TKc"/>
    <property type="match status" value="1"/>
</dbReference>
<dbReference type="InterPro" id="IPR048941">
    <property type="entry name" value="ATG1-like_MIT2"/>
</dbReference>
<feature type="domain" description="Protein kinase" evidence="9">
    <location>
        <begin position="25"/>
        <end position="379"/>
    </location>
</feature>
<dbReference type="PANTHER" id="PTHR24348:SF22">
    <property type="entry name" value="NON-SPECIFIC SERINE_THREONINE PROTEIN KINASE"/>
    <property type="match status" value="1"/>
</dbReference>
<dbReference type="GO" id="GO:0034045">
    <property type="term" value="C:phagophore assembly site membrane"/>
    <property type="evidence" value="ECO:0007669"/>
    <property type="project" value="TreeGrafter"/>
</dbReference>
<dbReference type="AlphaFoldDB" id="A0A507C368"/>
<keyword evidence="3 7" id="KW-0547">Nucleotide-binding</keyword>
<dbReference type="Gene3D" id="1.10.510.10">
    <property type="entry name" value="Transferase(Phosphotransferase) domain 1"/>
    <property type="match status" value="1"/>
</dbReference>
<gene>
    <name evidence="10" type="ORF">SmJEL517_g02166</name>
</gene>
<dbReference type="PROSITE" id="PS00107">
    <property type="entry name" value="PROTEIN_KINASE_ATP"/>
    <property type="match status" value="1"/>
</dbReference>
<organism evidence="10 11">
    <name type="scientific">Synchytrium microbalum</name>
    <dbReference type="NCBI Taxonomy" id="1806994"/>
    <lineage>
        <taxon>Eukaryota</taxon>
        <taxon>Fungi</taxon>
        <taxon>Fungi incertae sedis</taxon>
        <taxon>Chytridiomycota</taxon>
        <taxon>Chytridiomycota incertae sedis</taxon>
        <taxon>Chytridiomycetes</taxon>
        <taxon>Synchytriales</taxon>
        <taxon>Synchytriaceae</taxon>
        <taxon>Synchytrium</taxon>
    </lineage>
</organism>
<feature type="region of interest" description="Disordered" evidence="8">
    <location>
        <begin position="621"/>
        <end position="640"/>
    </location>
</feature>
<keyword evidence="2" id="KW-0808">Transferase</keyword>